<organism evidence="3 4">
    <name type="scientific">Huso huso</name>
    <name type="common">Beluga</name>
    <name type="synonym">Acipenser huso</name>
    <dbReference type="NCBI Taxonomy" id="61971"/>
    <lineage>
        <taxon>Eukaryota</taxon>
        <taxon>Metazoa</taxon>
        <taxon>Chordata</taxon>
        <taxon>Craniata</taxon>
        <taxon>Vertebrata</taxon>
        <taxon>Euteleostomi</taxon>
        <taxon>Actinopterygii</taxon>
        <taxon>Chondrostei</taxon>
        <taxon>Acipenseriformes</taxon>
        <taxon>Acipenseridae</taxon>
        <taxon>Huso</taxon>
    </lineage>
</organism>
<keyword evidence="1" id="KW-0175">Coiled coil</keyword>
<evidence type="ECO:0008006" key="5">
    <source>
        <dbReference type="Google" id="ProtNLM"/>
    </source>
</evidence>
<feature type="compositionally biased region" description="Basic and acidic residues" evidence="2">
    <location>
        <begin position="218"/>
        <end position="232"/>
    </location>
</feature>
<dbReference type="CDD" id="cd01671">
    <property type="entry name" value="CARD"/>
    <property type="match status" value="1"/>
</dbReference>
<evidence type="ECO:0000256" key="2">
    <source>
        <dbReference type="SAM" id="MobiDB-lite"/>
    </source>
</evidence>
<keyword evidence="4" id="KW-1185">Reference proteome</keyword>
<evidence type="ECO:0000256" key="1">
    <source>
        <dbReference type="SAM" id="Coils"/>
    </source>
</evidence>
<evidence type="ECO:0000313" key="4">
    <source>
        <dbReference type="Proteomes" id="UP001369086"/>
    </source>
</evidence>
<protein>
    <recommendedName>
        <fullName evidence="5">CARD domain-containing protein</fullName>
    </recommendedName>
</protein>
<comment type="caution">
    <text evidence="3">The sequence shown here is derived from an EMBL/GenBank/DDBJ whole genome shotgun (WGS) entry which is preliminary data.</text>
</comment>
<sequence>MLRSSKKKVTFIEQTPPCRTNIASRQPHTHVLQSYFPVIVKHLSASPLSYRSLKEKGVLTTEQIGQIELEDSPELKVVKLLDVVKNAELPVFDSFCLVLGEMGFWYLAQTLQAATKEKDASSSPGKVSDGNNVLKEVLLLPKDDSAVKEDNVRLRRKVQYLNNEYTKRLKDLEEDLALVREERDAAVRQRGETRQQNEELRALNTEMRALITKLRSSDPERTTVKDVGHSMDLHPTPITRSHRKTKLGLFFG</sequence>
<evidence type="ECO:0000313" key="3">
    <source>
        <dbReference type="EMBL" id="KAK6492577.1"/>
    </source>
</evidence>
<dbReference type="Proteomes" id="UP001369086">
    <property type="component" value="Unassembled WGS sequence"/>
</dbReference>
<dbReference type="SUPFAM" id="SSF47986">
    <property type="entry name" value="DEATH domain"/>
    <property type="match status" value="1"/>
</dbReference>
<dbReference type="Gene3D" id="1.10.533.10">
    <property type="entry name" value="Death Domain, Fas"/>
    <property type="match status" value="1"/>
</dbReference>
<dbReference type="InterPro" id="IPR011029">
    <property type="entry name" value="DEATH-like_dom_sf"/>
</dbReference>
<accession>A0ABR1A665</accession>
<proteinExistence type="predicted"/>
<feature type="region of interest" description="Disordered" evidence="2">
    <location>
        <begin position="218"/>
        <end position="239"/>
    </location>
</feature>
<reference evidence="3 4" key="1">
    <citation type="submission" date="2021-05" db="EMBL/GenBank/DDBJ databases">
        <authorList>
            <person name="Zahm M."/>
            <person name="Klopp C."/>
            <person name="Cabau C."/>
            <person name="Kuhl H."/>
            <person name="Suciu R."/>
            <person name="Ciorpac M."/>
            <person name="Holostenco D."/>
            <person name="Gessner J."/>
            <person name="Wuertz S."/>
            <person name="Hohne C."/>
            <person name="Stock M."/>
            <person name="Gislard M."/>
            <person name="Lluch J."/>
            <person name="Milhes M."/>
            <person name="Lampietro C."/>
            <person name="Lopez Roques C."/>
            <person name="Donnadieu C."/>
            <person name="Du K."/>
            <person name="Schartl M."/>
            <person name="Guiguen Y."/>
        </authorList>
    </citation>
    <scope>NUCLEOTIDE SEQUENCE [LARGE SCALE GENOMIC DNA]</scope>
    <source>
        <strain evidence="3">Hh-F2</strain>
        <tissue evidence="3">Blood</tissue>
    </source>
</reference>
<name>A0ABR1A665_HUSHU</name>
<gene>
    <name evidence="3" type="ORF">HHUSO_G1944</name>
</gene>
<feature type="coiled-coil region" evidence="1">
    <location>
        <begin position="155"/>
        <end position="213"/>
    </location>
</feature>
<dbReference type="EMBL" id="JAHFZB010000002">
    <property type="protein sequence ID" value="KAK6492577.1"/>
    <property type="molecule type" value="Genomic_DNA"/>
</dbReference>